<accession>A0A060HIC8</accession>
<feature type="transmembrane region" description="Helical" evidence="1">
    <location>
        <begin position="21"/>
        <end position="42"/>
    </location>
</feature>
<evidence type="ECO:0000256" key="1">
    <source>
        <dbReference type="SAM" id="Phobius"/>
    </source>
</evidence>
<gene>
    <name evidence="2" type="ORF">NVIE_0861</name>
</gene>
<dbReference type="Proteomes" id="UP000027093">
    <property type="component" value="Chromosome"/>
</dbReference>
<sequence length="64" mass="6822">MSNGDYIRKQRKLDFALAGTRVYILALMLLASGSVFISPVHMTALAQGGNNNSTITSSGLKFSS</sequence>
<proteinExistence type="predicted"/>
<keyword evidence="3" id="KW-1185">Reference proteome</keyword>
<keyword evidence="1" id="KW-0472">Membrane</keyword>
<dbReference type="KEGG" id="nvn:NVIE_0861"/>
<reference evidence="2 3" key="1">
    <citation type="journal article" date="2014" name="Int. J. Syst. Evol. Microbiol.">
        <title>Nitrososphaera viennensis gen. nov., sp. nov., an aerobic and mesophilic, ammonia-oxidizing archaeon from soil and a member of the archaeal phylum Thaumarchaeota.</title>
        <authorList>
            <person name="Stieglmeier M."/>
            <person name="Klingl A."/>
            <person name="Alves R.J."/>
            <person name="Rittmann S.K."/>
            <person name="Melcher M."/>
            <person name="Leisch N."/>
            <person name="Schleper C."/>
        </authorList>
    </citation>
    <scope>NUCLEOTIDE SEQUENCE [LARGE SCALE GENOMIC DNA]</scope>
    <source>
        <strain evidence="2">EN76</strain>
    </source>
</reference>
<protein>
    <submittedName>
        <fullName evidence="2">Uncharacterized protein</fullName>
    </submittedName>
</protein>
<evidence type="ECO:0000313" key="2">
    <source>
        <dbReference type="EMBL" id="AIC15060.1"/>
    </source>
</evidence>
<evidence type="ECO:0000313" key="3">
    <source>
        <dbReference type="Proteomes" id="UP000027093"/>
    </source>
</evidence>
<name>A0A060HIC8_9ARCH</name>
<keyword evidence="1" id="KW-0812">Transmembrane</keyword>
<dbReference type="AlphaFoldDB" id="A0A060HIC8"/>
<organism evidence="2 3">
    <name type="scientific">Nitrososphaera viennensis EN76</name>
    <dbReference type="NCBI Taxonomy" id="926571"/>
    <lineage>
        <taxon>Archaea</taxon>
        <taxon>Nitrososphaerota</taxon>
        <taxon>Nitrososphaeria</taxon>
        <taxon>Nitrososphaerales</taxon>
        <taxon>Nitrososphaeraceae</taxon>
        <taxon>Nitrososphaera</taxon>
    </lineage>
</organism>
<dbReference type="GeneID" id="74946107"/>
<dbReference type="STRING" id="926571.NVIE_0861"/>
<dbReference type="HOGENOM" id="CLU_2857222_0_0_2"/>
<dbReference type="RefSeq" id="WP_144239482.1">
    <property type="nucleotide sequence ID" value="NZ_CP007536.1"/>
</dbReference>
<keyword evidence="1" id="KW-1133">Transmembrane helix</keyword>
<dbReference type="EMBL" id="CP007536">
    <property type="protein sequence ID" value="AIC15060.1"/>
    <property type="molecule type" value="Genomic_DNA"/>
</dbReference>